<dbReference type="Pfam" id="PF02469">
    <property type="entry name" value="Fasciclin"/>
    <property type="match status" value="2"/>
</dbReference>
<sequence>MNKAITKYTGSLMMLAMLCFAALFSSCKHENLEIPEPNANIRPAGDFIKNNYDFKLFYAALEYTGMAQELNATGPFTILALSDAAFNQEGIRTVADIQKINKDTLRRNLQYHILKGRRLLVGDIPTNAVDLRLQTMSGDELYVSSVTADDRYFFDGAMVTRQDVTLANGVLHVLNKMMKYHKGINVQNFLEGNARYSIYVAGLKKFGLWNDLAGQGPFTVFAPTDSAFKANNITKADIEALNTAQYNGRRLFGAYIMRQKHFFISDKYVFKSSEYIYSINIPDDTWLVRFGTDEGYNARIPYPQLDLMDPNGQYGLTLMGRYWPPYNNISLLPAIAGFDHRLENGIVHDIPGLMLLPQQAAN</sequence>
<dbReference type="Gene3D" id="2.30.180.10">
    <property type="entry name" value="FAS1 domain"/>
    <property type="match status" value="2"/>
</dbReference>
<evidence type="ECO:0000259" key="2">
    <source>
        <dbReference type="PROSITE" id="PS50213"/>
    </source>
</evidence>
<dbReference type="InterPro" id="IPR050904">
    <property type="entry name" value="Adhesion/Biosynth-related"/>
</dbReference>
<feature type="domain" description="FAS1" evidence="2">
    <location>
        <begin position="183"/>
        <end position="354"/>
    </location>
</feature>
<feature type="chain" id="PRO_5016902974" evidence="1">
    <location>
        <begin position="22"/>
        <end position="362"/>
    </location>
</feature>
<evidence type="ECO:0000313" key="3">
    <source>
        <dbReference type="EMBL" id="RFZ95479.1"/>
    </source>
</evidence>
<feature type="signal peptide" evidence="1">
    <location>
        <begin position="1"/>
        <end position="21"/>
    </location>
</feature>
<dbReference type="EMBL" id="QWDC01000001">
    <property type="protein sequence ID" value="RFZ95479.1"/>
    <property type="molecule type" value="Genomic_DNA"/>
</dbReference>
<gene>
    <name evidence="3" type="ORF">D0C36_08135</name>
</gene>
<dbReference type="PANTHER" id="PTHR10900">
    <property type="entry name" value="PERIOSTIN-RELATED"/>
    <property type="match status" value="1"/>
</dbReference>
<reference evidence="3 4" key="1">
    <citation type="submission" date="2018-08" db="EMBL/GenBank/DDBJ databases">
        <title>Mucilaginibacter sp. MYSH2.</title>
        <authorList>
            <person name="Seo T."/>
        </authorList>
    </citation>
    <scope>NUCLEOTIDE SEQUENCE [LARGE SCALE GENOMIC DNA]</scope>
    <source>
        <strain evidence="3 4">MYSH2</strain>
    </source>
</reference>
<dbReference type="SUPFAM" id="SSF82153">
    <property type="entry name" value="FAS1 domain"/>
    <property type="match status" value="2"/>
</dbReference>
<dbReference type="AlphaFoldDB" id="A0A372P0P6"/>
<dbReference type="PROSITE" id="PS50213">
    <property type="entry name" value="FAS1"/>
    <property type="match status" value="2"/>
</dbReference>
<comment type="caution">
    <text evidence="3">The sequence shown here is derived from an EMBL/GenBank/DDBJ whole genome shotgun (WGS) entry which is preliminary data.</text>
</comment>
<protein>
    <submittedName>
        <fullName evidence="3">Fasciclin domain-containing protein</fullName>
    </submittedName>
</protein>
<evidence type="ECO:0000256" key="1">
    <source>
        <dbReference type="SAM" id="SignalP"/>
    </source>
</evidence>
<feature type="domain" description="FAS1" evidence="2">
    <location>
        <begin position="41"/>
        <end position="178"/>
    </location>
</feature>
<proteinExistence type="predicted"/>
<dbReference type="PANTHER" id="PTHR10900:SF77">
    <property type="entry name" value="FI19380P1"/>
    <property type="match status" value="1"/>
</dbReference>
<dbReference type="Proteomes" id="UP000264217">
    <property type="component" value="Unassembled WGS sequence"/>
</dbReference>
<dbReference type="SMART" id="SM00554">
    <property type="entry name" value="FAS1"/>
    <property type="match status" value="1"/>
</dbReference>
<dbReference type="PROSITE" id="PS51257">
    <property type="entry name" value="PROKAR_LIPOPROTEIN"/>
    <property type="match status" value="1"/>
</dbReference>
<dbReference type="RefSeq" id="WP_117391042.1">
    <property type="nucleotide sequence ID" value="NZ_QWDC01000001.1"/>
</dbReference>
<dbReference type="InterPro" id="IPR000782">
    <property type="entry name" value="FAS1_domain"/>
</dbReference>
<dbReference type="InterPro" id="IPR036378">
    <property type="entry name" value="FAS1_dom_sf"/>
</dbReference>
<keyword evidence="4" id="KW-1185">Reference proteome</keyword>
<name>A0A372P0P6_9SPHI</name>
<dbReference type="OrthoDB" id="1144324at2"/>
<accession>A0A372P0P6</accession>
<evidence type="ECO:0000313" key="4">
    <source>
        <dbReference type="Proteomes" id="UP000264217"/>
    </source>
</evidence>
<organism evidence="3 4">
    <name type="scientific">Mucilaginibacter conchicola</name>
    <dbReference type="NCBI Taxonomy" id="2303333"/>
    <lineage>
        <taxon>Bacteria</taxon>
        <taxon>Pseudomonadati</taxon>
        <taxon>Bacteroidota</taxon>
        <taxon>Sphingobacteriia</taxon>
        <taxon>Sphingobacteriales</taxon>
        <taxon>Sphingobacteriaceae</taxon>
        <taxon>Mucilaginibacter</taxon>
    </lineage>
</organism>
<keyword evidence="1" id="KW-0732">Signal</keyword>